<reference evidence="2 3" key="2">
    <citation type="journal article" date="2021" name="Genomics">
        <title>High-quality reference genome for Clonorchis sinensis.</title>
        <authorList>
            <person name="Young N.D."/>
            <person name="Stroehlein A.J."/>
            <person name="Kinkar L."/>
            <person name="Wang T."/>
            <person name="Sohn W.M."/>
            <person name="Chang B.C.H."/>
            <person name="Kaur P."/>
            <person name="Weisz D."/>
            <person name="Dudchenko O."/>
            <person name="Aiden E.L."/>
            <person name="Korhonen P.K."/>
            <person name="Gasser R.B."/>
        </authorList>
    </citation>
    <scope>NUCLEOTIDE SEQUENCE [LARGE SCALE GENOMIC DNA]</scope>
    <source>
        <strain evidence="2">Cs-k2</strain>
    </source>
</reference>
<gene>
    <name evidence="2" type="ORF">CSKR_112393</name>
</gene>
<feature type="region of interest" description="Disordered" evidence="1">
    <location>
        <begin position="303"/>
        <end position="340"/>
    </location>
</feature>
<proteinExistence type="predicted"/>
<protein>
    <submittedName>
        <fullName evidence="2">Uncharacterized protein</fullName>
    </submittedName>
</protein>
<evidence type="ECO:0000256" key="1">
    <source>
        <dbReference type="SAM" id="MobiDB-lite"/>
    </source>
</evidence>
<reference evidence="2 3" key="1">
    <citation type="journal article" date="2018" name="Biotechnol. Adv.">
        <title>Improved genomic resources and new bioinformatic workflow for the carcinogenic parasite Clonorchis sinensis: Biotechnological implications.</title>
        <authorList>
            <person name="Wang D."/>
            <person name="Korhonen P.K."/>
            <person name="Gasser R.B."/>
            <person name="Young N.D."/>
        </authorList>
    </citation>
    <scope>NUCLEOTIDE SEQUENCE [LARGE SCALE GENOMIC DNA]</scope>
    <source>
        <strain evidence="2">Cs-k2</strain>
    </source>
</reference>
<feature type="region of interest" description="Disordered" evidence="1">
    <location>
        <begin position="142"/>
        <end position="164"/>
    </location>
</feature>
<comment type="caution">
    <text evidence="2">The sequence shown here is derived from an EMBL/GenBank/DDBJ whole genome shotgun (WGS) entry which is preliminary data.</text>
</comment>
<evidence type="ECO:0000313" key="2">
    <source>
        <dbReference type="EMBL" id="KAG5453797.1"/>
    </source>
</evidence>
<dbReference type="AlphaFoldDB" id="A0A8T1MWP2"/>
<dbReference type="EMBL" id="NIRI02000010">
    <property type="protein sequence ID" value="KAG5453797.1"/>
    <property type="molecule type" value="Genomic_DNA"/>
</dbReference>
<dbReference type="OrthoDB" id="10547881at2759"/>
<keyword evidence="3" id="KW-1185">Reference proteome</keyword>
<dbReference type="Proteomes" id="UP000286415">
    <property type="component" value="Unassembled WGS sequence"/>
</dbReference>
<accession>A0A8T1MWP2</accession>
<organism evidence="2 3">
    <name type="scientific">Clonorchis sinensis</name>
    <name type="common">Chinese liver fluke</name>
    <dbReference type="NCBI Taxonomy" id="79923"/>
    <lineage>
        <taxon>Eukaryota</taxon>
        <taxon>Metazoa</taxon>
        <taxon>Spiralia</taxon>
        <taxon>Lophotrochozoa</taxon>
        <taxon>Platyhelminthes</taxon>
        <taxon>Trematoda</taxon>
        <taxon>Digenea</taxon>
        <taxon>Opisthorchiida</taxon>
        <taxon>Opisthorchiata</taxon>
        <taxon>Opisthorchiidae</taxon>
        <taxon>Clonorchis</taxon>
    </lineage>
</organism>
<feature type="compositionally biased region" description="Basic and acidic residues" evidence="1">
    <location>
        <begin position="150"/>
        <end position="164"/>
    </location>
</feature>
<evidence type="ECO:0000313" key="3">
    <source>
        <dbReference type="Proteomes" id="UP000286415"/>
    </source>
</evidence>
<name>A0A8T1MWP2_CLOSI</name>
<sequence>MEGTGPTGVGRCFVKAFLRYDSILRQEFDKGPQTLLALNKIHASATSTALAELEKLHNNCEQHPEALKQHRMQLLDHVENAFEARRRKVEQTVQEDKHNKTTEWENLEEIGALIRQNPQEFGLHQPTLADYQVQDDIIPGRTSVGTVDRASGDKEKTEVKNDSHAENIGSQQLQAELSKQKEKYESALKVLSKQLEQIKQQNAKLLEEKENTASTIQAQLEAQRQHHETLMQAQSEVQKQRYKELVKSHLEKIAQLEQERDQEANRRKSESEKLKAEVELYKENVQSMKILLENTMKINQELSEQHREQREQKKQKDEALRVKDNELRQLRDQQKRKESELKAQMDKLVEMQRQKDEALRVKDNELRQLKYAMGKLAEMQQRINRNHDPRQNFFEGAGKIIDQVVEVAKELPEIVLSPFVDAFACKPDIRDLEDLRKTQYVVFKKPQGLDD</sequence>